<sequence>MTYPAQALSLRPSDFHGGQRVARFLAPAMVVTGATRPLPTRPLIADNGGNHRDHKLEGSEECVENKRDVGEGDDGTLVGSIKGGSPALPLQPDGKEQTNRPLAVAFYAARLSQSRVIGFYQMVSRRTRFIFPLYSSSYRHQRLNEKEKKRVAKESHEREEKYYQKRTRKEQWAIANPRPQPVPMPAALAAQAAEGGQCKAYPKLSLMNLIHHRFPSSLPPRM</sequence>
<reference evidence="1" key="1">
    <citation type="journal article" date="2023" name="Mol. Phylogenet. Evol.">
        <title>Genome-scale phylogeny and comparative genomics of the fungal order Sordariales.</title>
        <authorList>
            <person name="Hensen N."/>
            <person name="Bonometti L."/>
            <person name="Westerberg I."/>
            <person name="Brannstrom I.O."/>
            <person name="Guillou S."/>
            <person name="Cros-Aarteil S."/>
            <person name="Calhoun S."/>
            <person name="Haridas S."/>
            <person name="Kuo A."/>
            <person name="Mondo S."/>
            <person name="Pangilinan J."/>
            <person name="Riley R."/>
            <person name="LaButti K."/>
            <person name="Andreopoulos B."/>
            <person name="Lipzen A."/>
            <person name="Chen C."/>
            <person name="Yan M."/>
            <person name="Daum C."/>
            <person name="Ng V."/>
            <person name="Clum A."/>
            <person name="Steindorff A."/>
            <person name="Ohm R.A."/>
            <person name="Martin F."/>
            <person name="Silar P."/>
            <person name="Natvig D.O."/>
            <person name="Lalanne C."/>
            <person name="Gautier V."/>
            <person name="Ament-Velasquez S.L."/>
            <person name="Kruys A."/>
            <person name="Hutchinson M.I."/>
            <person name="Powell A.J."/>
            <person name="Barry K."/>
            <person name="Miller A.N."/>
            <person name="Grigoriev I.V."/>
            <person name="Debuchy R."/>
            <person name="Gladieux P."/>
            <person name="Hiltunen Thoren M."/>
            <person name="Johannesson H."/>
        </authorList>
    </citation>
    <scope>NUCLEOTIDE SEQUENCE</scope>
    <source>
        <strain evidence="1">PSN293</strain>
    </source>
</reference>
<comment type="caution">
    <text evidence="1">The sequence shown here is derived from an EMBL/GenBank/DDBJ whole genome shotgun (WGS) entry which is preliminary data.</text>
</comment>
<gene>
    <name evidence="1" type="ORF">QBC37DRAFT_402354</name>
</gene>
<evidence type="ECO:0000313" key="2">
    <source>
        <dbReference type="Proteomes" id="UP001301769"/>
    </source>
</evidence>
<dbReference type="EMBL" id="MU858146">
    <property type="protein sequence ID" value="KAK4211555.1"/>
    <property type="molecule type" value="Genomic_DNA"/>
</dbReference>
<dbReference type="Proteomes" id="UP001301769">
    <property type="component" value="Unassembled WGS sequence"/>
</dbReference>
<protein>
    <submittedName>
        <fullName evidence="1">Uncharacterized protein</fullName>
    </submittedName>
</protein>
<organism evidence="1 2">
    <name type="scientific">Rhypophila decipiens</name>
    <dbReference type="NCBI Taxonomy" id="261697"/>
    <lineage>
        <taxon>Eukaryota</taxon>
        <taxon>Fungi</taxon>
        <taxon>Dikarya</taxon>
        <taxon>Ascomycota</taxon>
        <taxon>Pezizomycotina</taxon>
        <taxon>Sordariomycetes</taxon>
        <taxon>Sordariomycetidae</taxon>
        <taxon>Sordariales</taxon>
        <taxon>Naviculisporaceae</taxon>
        <taxon>Rhypophila</taxon>
    </lineage>
</organism>
<proteinExistence type="predicted"/>
<dbReference type="AlphaFoldDB" id="A0AAN7B834"/>
<accession>A0AAN7B834</accession>
<evidence type="ECO:0000313" key="1">
    <source>
        <dbReference type="EMBL" id="KAK4211555.1"/>
    </source>
</evidence>
<reference evidence="1" key="2">
    <citation type="submission" date="2023-05" db="EMBL/GenBank/DDBJ databases">
        <authorList>
            <consortium name="Lawrence Berkeley National Laboratory"/>
            <person name="Steindorff A."/>
            <person name="Hensen N."/>
            <person name="Bonometti L."/>
            <person name="Westerberg I."/>
            <person name="Brannstrom I.O."/>
            <person name="Guillou S."/>
            <person name="Cros-Aarteil S."/>
            <person name="Calhoun S."/>
            <person name="Haridas S."/>
            <person name="Kuo A."/>
            <person name="Mondo S."/>
            <person name="Pangilinan J."/>
            <person name="Riley R."/>
            <person name="Labutti K."/>
            <person name="Andreopoulos B."/>
            <person name="Lipzen A."/>
            <person name="Chen C."/>
            <person name="Yanf M."/>
            <person name="Daum C."/>
            <person name="Ng V."/>
            <person name="Clum A."/>
            <person name="Ohm R."/>
            <person name="Martin F."/>
            <person name="Silar P."/>
            <person name="Natvig D."/>
            <person name="Lalanne C."/>
            <person name="Gautier V."/>
            <person name="Ament-Velasquez S.L."/>
            <person name="Kruys A."/>
            <person name="Hutchinson M.I."/>
            <person name="Powell A.J."/>
            <person name="Barry K."/>
            <person name="Miller A.N."/>
            <person name="Grigoriev I.V."/>
            <person name="Debuchy R."/>
            <person name="Gladieux P."/>
            <person name="Thoren M.H."/>
            <person name="Johannesson H."/>
        </authorList>
    </citation>
    <scope>NUCLEOTIDE SEQUENCE</scope>
    <source>
        <strain evidence="1">PSN293</strain>
    </source>
</reference>
<name>A0AAN7B834_9PEZI</name>
<keyword evidence="2" id="KW-1185">Reference proteome</keyword>